<organism evidence="1 2">
    <name type="scientific">Helicobacter ibis</name>
    <dbReference type="NCBI Taxonomy" id="2962633"/>
    <lineage>
        <taxon>Bacteria</taxon>
        <taxon>Pseudomonadati</taxon>
        <taxon>Campylobacterota</taxon>
        <taxon>Epsilonproteobacteria</taxon>
        <taxon>Campylobacterales</taxon>
        <taxon>Helicobacteraceae</taxon>
        <taxon>Helicobacter</taxon>
    </lineage>
</organism>
<sequence>MRQILFLGISAILFAGCFSKQIQEQNKYEIYTPLNNKECQKYITISYLGIEVAQKINSTKIAYKENNNKLEYFAKNKWASNLQDMLEITLNKIAKNNCIALSDNNSPESMKLKVLDLYFDESSNKAVFNAILELGERQIWIAKHTKVEEGDFSKIINALNSTINSGLDEALGEI</sequence>
<comment type="caution">
    <text evidence="1">The sequence shown here is derived from an EMBL/GenBank/DDBJ whole genome shotgun (WGS) entry which is preliminary data.</text>
</comment>
<dbReference type="SUPFAM" id="SSF159594">
    <property type="entry name" value="XCC0632-like"/>
    <property type="match status" value="1"/>
</dbReference>
<dbReference type="EMBL" id="JAQHXR010000003">
    <property type="protein sequence ID" value="MDA3969262.1"/>
    <property type="molecule type" value="Genomic_DNA"/>
</dbReference>
<reference evidence="1 2" key="1">
    <citation type="submission" date="2023-01" db="EMBL/GenBank/DDBJ databases">
        <title>Description of Helicobacter ibis sp. nov. isolated from faecal droppings of black-faced ibis (Theristicus melanopis).</title>
        <authorList>
            <person name="Lopez-Cantillo M."/>
            <person name="Vidal-Veuthey B."/>
            <person name="Mella A."/>
            <person name="De La Haba R."/>
            <person name="Collado L."/>
        </authorList>
    </citation>
    <scope>NUCLEOTIDE SEQUENCE [LARGE SCALE GENOMIC DNA]</scope>
    <source>
        <strain evidence="1 2">A82</strain>
    </source>
</reference>
<name>A0ABT4VEY1_9HELI</name>
<keyword evidence="2" id="KW-1185">Reference proteome</keyword>
<protein>
    <submittedName>
        <fullName evidence="1">ABC-type transport auxiliary lipoprotein family protein</fullName>
    </submittedName>
</protein>
<proteinExistence type="predicted"/>
<dbReference type="RefSeq" id="WP_271021597.1">
    <property type="nucleotide sequence ID" value="NZ_JAQHXR010000003.1"/>
</dbReference>
<evidence type="ECO:0000313" key="2">
    <source>
        <dbReference type="Proteomes" id="UP001210261"/>
    </source>
</evidence>
<dbReference type="PROSITE" id="PS51257">
    <property type="entry name" value="PROKAR_LIPOPROTEIN"/>
    <property type="match status" value="1"/>
</dbReference>
<keyword evidence="1" id="KW-0449">Lipoprotein</keyword>
<dbReference type="Proteomes" id="UP001210261">
    <property type="component" value="Unassembled WGS sequence"/>
</dbReference>
<accession>A0ABT4VEY1</accession>
<evidence type="ECO:0000313" key="1">
    <source>
        <dbReference type="EMBL" id="MDA3969262.1"/>
    </source>
</evidence>
<gene>
    <name evidence="1" type="ORF">PF021_06175</name>
</gene>